<keyword evidence="3" id="KW-0378">Hydrolase</keyword>
<dbReference type="PRINTS" id="PR00844">
    <property type="entry name" value="GLHYDRLASE48"/>
</dbReference>
<dbReference type="InterPro" id="IPR012341">
    <property type="entry name" value="6hp_glycosidase-like_sf"/>
</dbReference>
<evidence type="ECO:0000259" key="9">
    <source>
        <dbReference type="PROSITE" id="PS51763"/>
    </source>
</evidence>
<dbReference type="PROSITE" id="PS51763">
    <property type="entry name" value="CBM10"/>
    <property type="match status" value="2"/>
</dbReference>
<dbReference type="EMBL" id="MCOG01000044">
    <property type="protein sequence ID" value="ORY69336.1"/>
    <property type="molecule type" value="Genomic_DNA"/>
</dbReference>
<dbReference type="OrthoDB" id="2104167at2759"/>
<dbReference type="Gene3D" id="3.90.1220.10">
    <property type="entry name" value="Cellulose docking domain, dockering"/>
    <property type="match status" value="2"/>
</dbReference>
<reference evidence="10 11" key="1">
    <citation type="submission" date="2016-08" db="EMBL/GenBank/DDBJ databases">
        <title>A Parts List for Fungal Cellulosomes Revealed by Comparative Genomics.</title>
        <authorList>
            <consortium name="DOE Joint Genome Institute"/>
            <person name="Haitjema C.H."/>
            <person name="Gilmore S.P."/>
            <person name="Henske J.K."/>
            <person name="Solomon K.V."/>
            <person name="De Groot R."/>
            <person name="Kuo A."/>
            <person name="Mondo S.J."/>
            <person name="Salamov A.A."/>
            <person name="Labutti K."/>
            <person name="Zhao Z."/>
            <person name="Chiniquy J."/>
            <person name="Barry K."/>
            <person name="Brewer H.M."/>
            <person name="Purvine S.O."/>
            <person name="Wright A.T."/>
            <person name="Boxma B."/>
            <person name="Van Alen T."/>
            <person name="Hackstein J.H."/>
            <person name="Baker S.E."/>
            <person name="Grigoriev I.V."/>
            <person name="O'Malley M.A."/>
        </authorList>
    </citation>
    <scope>NUCLEOTIDE SEQUENCE [LARGE SCALE GENOMIC DNA]</scope>
    <source>
        <strain evidence="10 11">G1</strain>
    </source>
</reference>
<evidence type="ECO:0000256" key="2">
    <source>
        <dbReference type="ARBA" id="ARBA00022737"/>
    </source>
</evidence>
<dbReference type="Pfam" id="PF02011">
    <property type="entry name" value="Glyco_hydro_48"/>
    <property type="match status" value="1"/>
</dbReference>
<evidence type="ECO:0000256" key="8">
    <source>
        <dbReference type="SAM" id="SignalP"/>
    </source>
</evidence>
<evidence type="ECO:0000256" key="5">
    <source>
        <dbReference type="ARBA" id="ARBA00023277"/>
    </source>
</evidence>
<keyword evidence="1 8" id="KW-0732">Signal</keyword>
<accession>A0A1Y2EDJ6</accession>
<sequence>MPSIRSAIALLGATAVMAAPMKKRANTQYGQRAIEHYNIMTGNGSYRSEYFSPENVPYHSVETLMVEAPDQGHESVSETYSFWVWLEAVNGKLTGDYSGVETAWKYLEKHMIPDNKNQPGNNKYNAAAPATYAPEDDDIENYPAQLVFQDGIVGQDPIAKELQQAYGTWDIYAMHWIIDGDNWYGYGQQGDGRSKPSFINTFQRGPSESTWKTVPHPCWETMKWGGRNGFLDLFTGDNSYSKQWRYTAAPDADARAIQAAYFGYIWAQEDGYDLSSVASKAAKLGDYLRYAQYDKYFKKIGNCIGYQQCQAGRGKNSAHYLISWYFAWGGGLQGDWAWRIGSSHTHTGYQNPLAAWVLSTEPAFKPKGATAVMDWATSLDRQLELFRWLQTSEGCIAGGATNSWQGHYAQPDSDITTFYGMYYDWQPVYHDPPSNNWTGMQGWGMERVCSLYYVSGNEKAGKICRDWAKWVKNTTRVNGGEIVHATNLEWSGNPDQWKASDFDKSNRNASLHGTVSSEGTDLGSIASITKGLLWLSMKDQDQEGLRLVVDVMDAMENYKDNLGYATEEARLDYSKFGDEVYIPYGWTGKNAQGANLRNGNTFIDIRPKYKQDPEWAQVENFLNGGDAPTFTYHRFWGQTEIMVNNGLLDIYDVPSMLGDVPNPGPSPSPSPAGTCSASITRQGYKCCKAGCSVVYSDEDGDWGVENNEWCGCGKTAAPTNKCSASITSQGYKCCSSCGEVYFEDGDGKWGVENDEWCGIPLNC</sequence>
<dbReference type="InterPro" id="IPR000556">
    <property type="entry name" value="Glyco_hydro_48F"/>
</dbReference>
<keyword evidence="4" id="KW-0136">Cellulose degradation</keyword>
<dbReference type="GO" id="GO:0008810">
    <property type="term" value="F:cellulase activity"/>
    <property type="evidence" value="ECO:0007669"/>
    <property type="project" value="InterPro"/>
</dbReference>
<dbReference type="InterPro" id="IPR027390">
    <property type="entry name" value="Endoglucanase_F_dom3"/>
</dbReference>
<keyword evidence="6" id="KW-0326">Glycosidase</keyword>
<comment type="caution">
    <text evidence="10">The sequence shown here is derived from an EMBL/GenBank/DDBJ whole genome shotgun (WGS) entry which is preliminary data.</text>
</comment>
<dbReference type="InterPro" id="IPR023309">
    <property type="entry name" value="Endo-1-4-beta-glucanase_dom2"/>
</dbReference>
<evidence type="ECO:0000256" key="4">
    <source>
        <dbReference type="ARBA" id="ARBA00023001"/>
    </source>
</evidence>
<evidence type="ECO:0000256" key="3">
    <source>
        <dbReference type="ARBA" id="ARBA00022801"/>
    </source>
</evidence>
<feature type="domain" description="CBM10" evidence="9">
    <location>
        <begin position="674"/>
        <end position="713"/>
    </location>
</feature>
<keyword evidence="5" id="KW-0119">Carbohydrate metabolism</keyword>
<dbReference type="InterPro" id="IPR009034">
    <property type="entry name" value="Dockerin_dom_fun_sf"/>
</dbReference>
<dbReference type="STRING" id="1754190.A0A1Y2EDJ6"/>
<feature type="domain" description="CBM10" evidence="9">
    <location>
        <begin position="721"/>
        <end position="760"/>
    </location>
</feature>
<name>A0A1Y2EDJ6_9FUNG</name>
<dbReference type="SUPFAM" id="SSF64571">
    <property type="entry name" value="Cellulose docking domain, dockering"/>
    <property type="match status" value="2"/>
</dbReference>
<evidence type="ECO:0000313" key="10">
    <source>
        <dbReference type="EMBL" id="ORY69336.1"/>
    </source>
</evidence>
<feature type="signal peptide" evidence="8">
    <location>
        <begin position="1"/>
        <end position="18"/>
    </location>
</feature>
<keyword evidence="7" id="KW-0624">Polysaccharide degradation</keyword>
<evidence type="ECO:0000313" key="11">
    <source>
        <dbReference type="Proteomes" id="UP000193920"/>
    </source>
</evidence>
<dbReference type="Gene3D" id="2.170.160.10">
    <property type="entry name" value="Endo-1,4-beta-glucanase f. Domain 2"/>
    <property type="match status" value="1"/>
</dbReference>
<dbReference type="Pfam" id="PF02013">
    <property type="entry name" value="CBM_10"/>
    <property type="match status" value="2"/>
</dbReference>
<evidence type="ECO:0000256" key="7">
    <source>
        <dbReference type="ARBA" id="ARBA00023326"/>
    </source>
</evidence>
<keyword evidence="11" id="KW-1185">Reference proteome</keyword>
<organism evidence="10 11">
    <name type="scientific">Neocallimastix californiae</name>
    <dbReference type="NCBI Taxonomy" id="1754190"/>
    <lineage>
        <taxon>Eukaryota</taxon>
        <taxon>Fungi</taxon>
        <taxon>Fungi incertae sedis</taxon>
        <taxon>Chytridiomycota</taxon>
        <taxon>Chytridiomycota incertae sedis</taxon>
        <taxon>Neocallimastigomycetes</taxon>
        <taxon>Neocallimastigales</taxon>
        <taxon>Neocallimastigaceae</taxon>
        <taxon>Neocallimastix</taxon>
    </lineage>
</organism>
<dbReference type="InterPro" id="IPR008928">
    <property type="entry name" value="6-hairpin_glycosidase_sf"/>
</dbReference>
<dbReference type="SUPFAM" id="SSF48208">
    <property type="entry name" value="Six-hairpin glycosidases"/>
    <property type="match status" value="1"/>
</dbReference>
<evidence type="ECO:0000256" key="6">
    <source>
        <dbReference type="ARBA" id="ARBA00023295"/>
    </source>
</evidence>
<dbReference type="Proteomes" id="UP000193920">
    <property type="component" value="Unassembled WGS sequence"/>
</dbReference>
<feature type="chain" id="PRO_5013164000" evidence="8">
    <location>
        <begin position="19"/>
        <end position="763"/>
    </location>
</feature>
<proteinExistence type="predicted"/>
<dbReference type="Gene3D" id="4.10.870.10">
    <property type="entry name" value="Endo-1,4-beta-glucanase f. Domain 3"/>
    <property type="match status" value="1"/>
</dbReference>
<evidence type="ECO:0000256" key="1">
    <source>
        <dbReference type="ARBA" id="ARBA00022729"/>
    </source>
</evidence>
<keyword evidence="2" id="KW-0677">Repeat</keyword>
<gene>
    <name evidence="10" type="ORF">LY90DRAFT_700260</name>
</gene>
<dbReference type="Gene3D" id="1.50.10.10">
    <property type="match status" value="1"/>
</dbReference>
<dbReference type="AlphaFoldDB" id="A0A1Y2EDJ6"/>
<dbReference type="InterPro" id="IPR002883">
    <property type="entry name" value="CBM10/Dockerin_dom"/>
</dbReference>
<dbReference type="GO" id="GO:0030245">
    <property type="term" value="P:cellulose catabolic process"/>
    <property type="evidence" value="ECO:0007669"/>
    <property type="project" value="UniProtKB-KW"/>
</dbReference>
<protein>
    <submittedName>
        <fullName evidence="10">Putative cellulase</fullName>
    </submittedName>
</protein>